<feature type="signal peptide" evidence="1">
    <location>
        <begin position="1"/>
        <end position="18"/>
    </location>
</feature>
<protein>
    <submittedName>
        <fullName evidence="3">Uncharacterized protein</fullName>
    </submittedName>
</protein>
<keyword evidence="1" id="KW-0732">Signal</keyword>
<reference evidence="3" key="3">
    <citation type="submission" date="2025-08" db="UniProtKB">
        <authorList>
            <consortium name="RefSeq"/>
        </authorList>
    </citation>
    <scope>IDENTIFICATION</scope>
    <source>
        <strain evidence="3">NI907</strain>
    </source>
</reference>
<dbReference type="KEGG" id="pgri:PgNI_02137"/>
<evidence type="ECO:0000256" key="1">
    <source>
        <dbReference type="SAM" id="SignalP"/>
    </source>
</evidence>
<sequence length="89" mass="10126">MRLSSIIAATLLAQSTFASPVFSDDPHAPTTVAGNQVASDLRDPDKINFEITEKMCKRMCLKKHRWKWGKEQFCDAECKDPIKRQQMAL</sequence>
<reference evidence="3" key="1">
    <citation type="journal article" date="2019" name="Mol. Biol. Evol.">
        <title>Blast fungal genomes show frequent chromosomal changes, gene gains and losses, and effector gene turnover.</title>
        <authorList>
            <person name="Gomez Luciano L.B."/>
            <person name="Jason Tsai I."/>
            <person name="Chuma I."/>
            <person name="Tosa Y."/>
            <person name="Chen Y.H."/>
            <person name="Li J.Y."/>
            <person name="Li M.Y."/>
            <person name="Jade Lu M.Y."/>
            <person name="Nakayashiki H."/>
            <person name="Li W.H."/>
        </authorList>
    </citation>
    <scope>NUCLEOTIDE SEQUENCE</scope>
    <source>
        <strain evidence="3">NI907</strain>
    </source>
</reference>
<evidence type="ECO:0000313" key="2">
    <source>
        <dbReference type="Proteomes" id="UP000515153"/>
    </source>
</evidence>
<proteinExistence type="predicted"/>
<dbReference type="RefSeq" id="XP_030987222.1">
    <property type="nucleotide sequence ID" value="XM_031122204.1"/>
</dbReference>
<organism evidence="2 3">
    <name type="scientific">Pyricularia grisea</name>
    <name type="common">Crabgrass-specific blast fungus</name>
    <name type="synonym">Magnaporthe grisea</name>
    <dbReference type="NCBI Taxonomy" id="148305"/>
    <lineage>
        <taxon>Eukaryota</taxon>
        <taxon>Fungi</taxon>
        <taxon>Dikarya</taxon>
        <taxon>Ascomycota</taxon>
        <taxon>Pezizomycotina</taxon>
        <taxon>Sordariomycetes</taxon>
        <taxon>Sordariomycetidae</taxon>
        <taxon>Magnaporthales</taxon>
        <taxon>Pyriculariaceae</taxon>
        <taxon>Pyricularia</taxon>
    </lineage>
</organism>
<accession>A0A6P8BJD0</accession>
<evidence type="ECO:0000313" key="3">
    <source>
        <dbReference type="RefSeq" id="XP_030987222.1"/>
    </source>
</evidence>
<gene>
    <name evidence="3" type="ORF">PgNI_02137</name>
</gene>
<reference evidence="3" key="2">
    <citation type="submission" date="2019-10" db="EMBL/GenBank/DDBJ databases">
        <authorList>
            <consortium name="NCBI Genome Project"/>
        </authorList>
    </citation>
    <scope>NUCLEOTIDE SEQUENCE</scope>
    <source>
        <strain evidence="3">NI907</strain>
    </source>
</reference>
<dbReference type="AlphaFoldDB" id="A0A6P8BJD0"/>
<keyword evidence="2" id="KW-1185">Reference proteome</keyword>
<name>A0A6P8BJD0_PYRGI</name>
<dbReference type="Proteomes" id="UP000515153">
    <property type="component" value="Unplaced"/>
</dbReference>
<feature type="chain" id="PRO_5028154479" evidence="1">
    <location>
        <begin position="19"/>
        <end position="89"/>
    </location>
</feature>
<dbReference type="GeneID" id="41957116"/>